<protein>
    <recommendedName>
        <fullName evidence="4">Lipoprotein</fullName>
    </recommendedName>
</protein>
<dbReference type="KEGG" id="mste:MSTE_04114"/>
<proteinExistence type="predicted"/>
<dbReference type="EMBL" id="AP018165">
    <property type="protein sequence ID" value="BAX99408.1"/>
    <property type="molecule type" value="Genomic_DNA"/>
</dbReference>
<feature type="signal peptide" evidence="1">
    <location>
        <begin position="1"/>
        <end position="25"/>
    </location>
</feature>
<reference evidence="2 3" key="2">
    <citation type="journal article" date="2017" name="Int. J. Syst. Evol. Microbiol.">
        <title>Mycobacterium stephanolepidis sp. nov., a rapidly growing species related to Mycobacterium chelonae, isolated from marine teleost fish, Stephanolepis cirrhifer.</title>
        <authorList>
            <person name="Fukano H."/>
            <person name="Wada S."/>
            <person name="Kurata O."/>
            <person name="Katayama K."/>
            <person name="Fujiwara N."/>
            <person name="Hoshino Y."/>
        </authorList>
    </citation>
    <scope>NUCLEOTIDE SEQUENCE [LARGE SCALE GENOMIC DNA]</scope>
    <source>
        <strain evidence="2 3">NJB0901</strain>
    </source>
</reference>
<keyword evidence="1" id="KW-0732">Signal</keyword>
<keyword evidence="3" id="KW-1185">Reference proteome</keyword>
<evidence type="ECO:0000313" key="2">
    <source>
        <dbReference type="EMBL" id="BAX99408.1"/>
    </source>
</evidence>
<organism evidence="2 3">
    <name type="scientific">[Mycobacterium] stephanolepidis</name>
    <dbReference type="NCBI Taxonomy" id="1520670"/>
    <lineage>
        <taxon>Bacteria</taxon>
        <taxon>Bacillati</taxon>
        <taxon>Actinomycetota</taxon>
        <taxon>Actinomycetes</taxon>
        <taxon>Mycobacteriales</taxon>
        <taxon>Mycobacteriaceae</taxon>
        <taxon>Mycobacteroides</taxon>
    </lineage>
</organism>
<reference evidence="3" key="1">
    <citation type="journal article" date="2017" name="Genome Announc.">
        <title>Complete Genome Sequence of Mycobacterium stephanolepidis.</title>
        <authorList>
            <person name="Fukano H."/>
            <person name="Yoshida M."/>
            <person name="Katayama Y."/>
            <person name="Omatsu T."/>
            <person name="Mizutani T."/>
            <person name="Kurata O."/>
            <person name="Wada S."/>
            <person name="Hoshino Y."/>
        </authorList>
    </citation>
    <scope>NUCLEOTIDE SEQUENCE [LARGE SCALE GENOMIC DNA]</scope>
    <source>
        <strain evidence="3">NJB0901</strain>
    </source>
</reference>
<evidence type="ECO:0000256" key="1">
    <source>
        <dbReference type="SAM" id="SignalP"/>
    </source>
</evidence>
<dbReference type="PROSITE" id="PS51257">
    <property type="entry name" value="PROKAR_LIPOPROTEIN"/>
    <property type="match status" value="1"/>
</dbReference>
<dbReference type="Proteomes" id="UP000217954">
    <property type="component" value="Chromosome"/>
</dbReference>
<dbReference type="AlphaFoldDB" id="A0A1Z4F2I2"/>
<accession>A0A1Z4F2I2</accession>
<sequence>MPQVRATRFRKSARAIVVAATLATALSGCTVYKTLTKPAETPPPPAATSQVSDQDQIRQVTAQLGKALGSLDLDAGNALTCPRYQVSSRTADEKLVPSINSWQGAEDALVYGDTFTLSSSVAQRFPSAGSSERATLVKAIVGRDQFAYTATAMQVIRENTTVEKFAIDNIKIIGDSATGDITATYSFGGAATQTQTKPNQFRKEGGKWAWCQQPPPGLFTQWTTSSAAQSSA</sequence>
<gene>
    <name evidence="2" type="ORF">MSTE_04114</name>
</gene>
<evidence type="ECO:0000313" key="3">
    <source>
        <dbReference type="Proteomes" id="UP000217954"/>
    </source>
</evidence>
<evidence type="ECO:0008006" key="4">
    <source>
        <dbReference type="Google" id="ProtNLM"/>
    </source>
</evidence>
<name>A0A1Z4F2I2_9MYCO</name>
<feature type="chain" id="PRO_5012170400" description="Lipoprotein" evidence="1">
    <location>
        <begin position="26"/>
        <end position="232"/>
    </location>
</feature>